<dbReference type="InterPro" id="IPR005358">
    <property type="entry name" value="Puta_zinc/iron-chelating_dom"/>
</dbReference>
<dbReference type="Proteomes" id="UP000760480">
    <property type="component" value="Unassembled WGS sequence"/>
</dbReference>
<evidence type="ECO:0000313" key="1">
    <source>
        <dbReference type="EMBL" id="NMQ18280.1"/>
    </source>
</evidence>
<comment type="caution">
    <text evidence="1">The sequence shown here is derived from an EMBL/GenBank/DDBJ whole genome shotgun (WGS) entry which is preliminary data.</text>
</comment>
<gene>
    <name evidence="1" type="ORF">E4P82_03155</name>
</gene>
<accession>A0ABX1TFY2</accession>
<protein>
    <submittedName>
        <fullName evidence="1">YkgJ family cysteine cluster protein</fullName>
    </submittedName>
</protein>
<reference evidence="1 2" key="1">
    <citation type="submission" date="2019-03" db="EMBL/GenBank/DDBJ databases">
        <title>Metabolic reconstructions from genomes of highly enriched 'Candidatus Accumulibacter' and 'Candidatus Competibacter' bioreactor populations.</title>
        <authorList>
            <person name="Annavajhala M.K."/>
            <person name="Welles L."/>
            <person name="Abbas B."/>
            <person name="Sorokin D."/>
            <person name="Park H."/>
            <person name="Van Loosdrecht M."/>
            <person name="Chandran K."/>
        </authorList>
    </citation>
    <scope>NUCLEOTIDE SEQUENCE [LARGE SCALE GENOMIC DNA]</scope>
    <source>
        <strain evidence="1 2">SBR_G</strain>
    </source>
</reference>
<proteinExistence type="predicted"/>
<organism evidence="1 2">
    <name type="scientific">Candidatus Competibacter phosphatis</name>
    <dbReference type="NCBI Taxonomy" id="221280"/>
    <lineage>
        <taxon>Bacteria</taxon>
        <taxon>Pseudomonadati</taxon>
        <taxon>Pseudomonadota</taxon>
        <taxon>Gammaproteobacteria</taxon>
        <taxon>Candidatus Competibacteraceae</taxon>
        <taxon>Candidatus Competibacter</taxon>
    </lineage>
</organism>
<dbReference type="EMBL" id="SPMZ01000009">
    <property type="protein sequence ID" value="NMQ18280.1"/>
    <property type="molecule type" value="Genomic_DNA"/>
</dbReference>
<sequence length="260" mass="28491">MMTTHVEDTGELLNATAELTIAGRKISLEMPVPAGPTRLSNLLPFLRYLTDRFVDFSVENAQAEGLAVSCKKGCGACCRQLVPISAIEARRLREVVDQMSEPRKSTILARFEEARPRLQAAGLLEKLREPNRIGDDEVDPIGLAYFQQGIACPFLEDESCSIYEERPLACREYLVVSPAENCARPTVDSIKPVPIVVRVAKTLRALNVEKNPSTPRWVALILALEQAEADAGLDEVPPQPGPALVREIFSRLSGRDAGNG</sequence>
<evidence type="ECO:0000313" key="2">
    <source>
        <dbReference type="Proteomes" id="UP000760480"/>
    </source>
</evidence>
<keyword evidence="2" id="KW-1185">Reference proteome</keyword>
<dbReference type="Pfam" id="PF03692">
    <property type="entry name" value="CxxCxxCC"/>
    <property type="match status" value="1"/>
</dbReference>
<name>A0ABX1TFY2_9GAMM</name>